<evidence type="ECO:0000256" key="3">
    <source>
        <dbReference type="ARBA" id="ARBA00023274"/>
    </source>
</evidence>
<dbReference type="SUPFAM" id="SSF52313">
    <property type="entry name" value="Ribosomal protein S2"/>
    <property type="match status" value="1"/>
</dbReference>
<evidence type="ECO:0000256" key="4">
    <source>
        <dbReference type="ARBA" id="ARBA00035256"/>
    </source>
</evidence>
<dbReference type="PRINTS" id="PR00395">
    <property type="entry name" value="RIBOSOMALS2"/>
</dbReference>
<dbReference type="HAMAP" id="MF_00291_B">
    <property type="entry name" value="Ribosomal_uS2_B"/>
    <property type="match status" value="1"/>
</dbReference>
<gene>
    <name evidence="5" type="primary">rpsB</name>
    <name evidence="6" type="ORF">A2946_03155</name>
</gene>
<evidence type="ECO:0000313" key="7">
    <source>
        <dbReference type="Proteomes" id="UP000178348"/>
    </source>
</evidence>
<comment type="similarity">
    <text evidence="1 5">Belongs to the universal ribosomal protein uS2 family.</text>
</comment>
<dbReference type="GO" id="GO:0006412">
    <property type="term" value="P:translation"/>
    <property type="evidence" value="ECO:0007669"/>
    <property type="project" value="UniProtKB-UniRule"/>
</dbReference>
<keyword evidence="2 5" id="KW-0689">Ribosomal protein</keyword>
<protein>
    <recommendedName>
        <fullName evidence="4 5">Small ribosomal subunit protein uS2</fullName>
    </recommendedName>
</protein>
<dbReference type="CDD" id="cd01425">
    <property type="entry name" value="RPS2"/>
    <property type="match status" value="1"/>
</dbReference>
<evidence type="ECO:0000313" key="6">
    <source>
        <dbReference type="EMBL" id="OGZ02630.1"/>
    </source>
</evidence>
<sequence length="235" mass="26456">MADVGLFYGRKRSKTNPKMRPYILGNRNEIEIINLAKTKEVLEIALAFLGEKVKVGGQVLLVGTQPAAQGVTDLAKELNLPLVSNRWIGGTLTNWKVISTRIEYFKKLKADMASGNLEKYTKKERLEFERDIRRYEETMGGLENMSSLPAIVIVIDTNVHMTTVRETRHLKIPVIGLMNTDSDPDMVEYPVVGNTKARQSINWFLSKVREAIMESTSARARMAEEAAAKKEVKNS</sequence>
<organism evidence="6 7">
    <name type="scientific">Candidatus Liptonbacteria bacterium RIFCSPLOWO2_01_FULL_53_13</name>
    <dbReference type="NCBI Taxonomy" id="1798651"/>
    <lineage>
        <taxon>Bacteria</taxon>
        <taxon>Candidatus Liptoniibacteriota</taxon>
    </lineage>
</organism>
<evidence type="ECO:0000256" key="2">
    <source>
        <dbReference type="ARBA" id="ARBA00022980"/>
    </source>
</evidence>
<dbReference type="Gene3D" id="1.10.287.610">
    <property type="entry name" value="Helix hairpin bin"/>
    <property type="match status" value="1"/>
</dbReference>
<proteinExistence type="inferred from homology"/>
<evidence type="ECO:0000256" key="5">
    <source>
        <dbReference type="HAMAP-Rule" id="MF_00291"/>
    </source>
</evidence>
<dbReference type="Gene3D" id="3.40.50.10490">
    <property type="entry name" value="Glucose-6-phosphate isomerase like protein, domain 1"/>
    <property type="match status" value="1"/>
</dbReference>
<dbReference type="PANTHER" id="PTHR12534:SF0">
    <property type="entry name" value="SMALL RIBOSOMAL SUBUNIT PROTEIN US2M"/>
    <property type="match status" value="1"/>
</dbReference>
<dbReference type="Pfam" id="PF00318">
    <property type="entry name" value="Ribosomal_S2"/>
    <property type="match status" value="1"/>
</dbReference>
<dbReference type="PANTHER" id="PTHR12534">
    <property type="entry name" value="30S RIBOSOMAL PROTEIN S2 PROKARYOTIC AND ORGANELLAR"/>
    <property type="match status" value="1"/>
</dbReference>
<keyword evidence="3 5" id="KW-0687">Ribonucleoprotein</keyword>
<dbReference type="GO" id="GO:0003735">
    <property type="term" value="F:structural constituent of ribosome"/>
    <property type="evidence" value="ECO:0007669"/>
    <property type="project" value="InterPro"/>
</dbReference>
<name>A0A1G2CPE4_9BACT</name>
<dbReference type="InterPro" id="IPR005706">
    <property type="entry name" value="Ribosomal_uS2_bac/mit/plastid"/>
</dbReference>
<dbReference type="Proteomes" id="UP000178348">
    <property type="component" value="Unassembled WGS sequence"/>
</dbReference>
<dbReference type="InterPro" id="IPR023591">
    <property type="entry name" value="Ribosomal_uS2_flav_dom_sf"/>
</dbReference>
<comment type="caution">
    <text evidence="6">The sequence shown here is derived from an EMBL/GenBank/DDBJ whole genome shotgun (WGS) entry which is preliminary data.</text>
</comment>
<dbReference type="GO" id="GO:0015935">
    <property type="term" value="C:small ribosomal subunit"/>
    <property type="evidence" value="ECO:0007669"/>
    <property type="project" value="InterPro"/>
</dbReference>
<dbReference type="AlphaFoldDB" id="A0A1G2CPE4"/>
<evidence type="ECO:0000256" key="1">
    <source>
        <dbReference type="ARBA" id="ARBA00006242"/>
    </source>
</evidence>
<dbReference type="NCBIfam" id="TIGR01011">
    <property type="entry name" value="rpsB_bact"/>
    <property type="match status" value="1"/>
</dbReference>
<accession>A0A1G2CPE4</accession>
<dbReference type="InterPro" id="IPR001865">
    <property type="entry name" value="Ribosomal_uS2"/>
</dbReference>
<dbReference type="EMBL" id="MHLB01000006">
    <property type="protein sequence ID" value="OGZ02630.1"/>
    <property type="molecule type" value="Genomic_DNA"/>
</dbReference>
<reference evidence="6 7" key="1">
    <citation type="journal article" date="2016" name="Nat. Commun.">
        <title>Thousands of microbial genomes shed light on interconnected biogeochemical processes in an aquifer system.</title>
        <authorList>
            <person name="Anantharaman K."/>
            <person name="Brown C.T."/>
            <person name="Hug L.A."/>
            <person name="Sharon I."/>
            <person name="Castelle C.J."/>
            <person name="Probst A.J."/>
            <person name="Thomas B.C."/>
            <person name="Singh A."/>
            <person name="Wilkins M.J."/>
            <person name="Karaoz U."/>
            <person name="Brodie E.L."/>
            <person name="Williams K.H."/>
            <person name="Hubbard S.S."/>
            <person name="Banfield J.F."/>
        </authorList>
    </citation>
    <scope>NUCLEOTIDE SEQUENCE [LARGE SCALE GENOMIC DNA]</scope>
</reference>